<accession>A0A074Z2A9</accession>
<reference evidence="1 2" key="1">
    <citation type="submission" date="2013-11" db="EMBL/GenBank/DDBJ databases">
        <title>Opisthorchis viverrini - life in the bile duct.</title>
        <authorList>
            <person name="Young N.D."/>
            <person name="Nagarajan N."/>
            <person name="Lin S.J."/>
            <person name="Korhonen P.K."/>
            <person name="Jex A.R."/>
            <person name="Hall R.S."/>
            <person name="Safavi-Hemami H."/>
            <person name="Kaewkong W."/>
            <person name="Bertrand D."/>
            <person name="Gao S."/>
            <person name="Seet Q."/>
            <person name="Wongkham S."/>
            <person name="Teh B.T."/>
            <person name="Wongkham C."/>
            <person name="Intapan P.M."/>
            <person name="Maleewong W."/>
            <person name="Yang X."/>
            <person name="Hu M."/>
            <person name="Wang Z."/>
            <person name="Hofmann A."/>
            <person name="Sternberg P.W."/>
            <person name="Tan P."/>
            <person name="Wang J."/>
            <person name="Gasser R.B."/>
        </authorList>
    </citation>
    <scope>NUCLEOTIDE SEQUENCE [LARGE SCALE GENOMIC DNA]</scope>
</reference>
<proteinExistence type="predicted"/>
<gene>
    <name evidence="1" type="ORF">T265_11648</name>
</gene>
<dbReference type="EMBL" id="KL597164">
    <property type="protein sequence ID" value="KER19637.1"/>
    <property type="molecule type" value="Genomic_DNA"/>
</dbReference>
<evidence type="ECO:0000313" key="1">
    <source>
        <dbReference type="EMBL" id="KER19637.1"/>
    </source>
</evidence>
<dbReference type="Proteomes" id="UP000054324">
    <property type="component" value="Unassembled WGS sequence"/>
</dbReference>
<dbReference type="CTD" id="20325816"/>
<dbReference type="RefSeq" id="XP_009176622.1">
    <property type="nucleotide sequence ID" value="XM_009178358.1"/>
</dbReference>
<protein>
    <submittedName>
        <fullName evidence="1">Uncharacterized protein</fullName>
    </submittedName>
</protein>
<evidence type="ECO:0000313" key="2">
    <source>
        <dbReference type="Proteomes" id="UP000054324"/>
    </source>
</evidence>
<name>A0A074Z2A9_OPIVI</name>
<sequence>MNELREEQTNGLRLALQDVNLTMTYNQAELVVRMAGDTLVLLSGIANRTYCTLTYQNHRGGRAYKKHLRRCLGLTNNLTAMRRKHVSELAATYNCAWNGLTGMPNRRTTVHLQMSITIEPVSTNCAPHVTLKGGNGVIPGRLHIRVECDHATSDGKLIYPFSAYMWTGRSSDCGQQLSGRTSLVRRGQFTPVGERSL</sequence>
<dbReference type="GeneID" id="20325816"/>
<organism evidence="1 2">
    <name type="scientific">Opisthorchis viverrini</name>
    <name type="common">Southeast Asian liver fluke</name>
    <dbReference type="NCBI Taxonomy" id="6198"/>
    <lineage>
        <taxon>Eukaryota</taxon>
        <taxon>Metazoa</taxon>
        <taxon>Spiralia</taxon>
        <taxon>Lophotrochozoa</taxon>
        <taxon>Platyhelminthes</taxon>
        <taxon>Trematoda</taxon>
        <taxon>Digenea</taxon>
        <taxon>Opisthorchiida</taxon>
        <taxon>Opisthorchiata</taxon>
        <taxon>Opisthorchiidae</taxon>
        <taxon>Opisthorchis</taxon>
    </lineage>
</organism>
<dbReference type="AlphaFoldDB" id="A0A074Z2A9"/>
<keyword evidence="2" id="KW-1185">Reference proteome</keyword>
<dbReference type="KEGG" id="ovi:T265_11648"/>